<evidence type="ECO:0000313" key="6">
    <source>
        <dbReference type="Proteomes" id="UP001642484"/>
    </source>
</evidence>
<keyword evidence="2" id="KW-1133">Transmembrane helix</keyword>
<sequence>MSPGPWLKFLLRCLLVTRALRLTGGAALHPRYERVDGDVETLWQRPEGPVKGLFFIAHGCNHQAPDVFTEVTETGETFKECASSIFGKCLGLPEEVALRHYALSRGYVVMAVSGGDGRQSCWSAGDLERVAAAVAHVRKEEKLSEMPLLAMGASSGGAFVGLLPSLDASSGIGKLACIVPEIMGVNTDVNEHVPTLFIHMPRTSPCGRCAPASSVPRRRRGRETHDASVSGRGAEPQKVSAQFLTKCLKEDQAQRLSKAFQEQHLVDSQGFLREDPRHRRWIATAESVLGFDAPDSLVADESCLAEVMNVAWAKHEFTAQFAEEIFDFCEGKELKLAQMAPGWKTELGPIEVFEFGPKQGPLAVAIHGMAKSMLHEWDHTAKALAEEGYHVLLPNFHSMSNGLTPGTISSDSVSIVVKDLMRQSSNNGISMLLGKSWGGGMASKISQDTALKVQKMVLVAPAELNPWPETCAVALFWAEDDAVVPIRKAETHPELQQKLTLFHKEKTGGHRVLDAYVPLIRHFSHQRAEAHKVELLQKEESAKRSAWNGLHTSFKVSLIGLLGLAVPGYFLYRRRGEKDARGKRLDAAKE</sequence>
<feature type="chain" id="PRO_5046968866" description="AB hydrolase-1 domain-containing protein" evidence="3">
    <location>
        <begin position="20"/>
        <end position="590"/>
    </location>
</feature>
<keyword evidence="2" id="KW-0812">Transmembrane</keyword>
<organism evidence="5 6">
    <name type="scientific">Durusdinium trenchii</name>
    <dbReference type="NCBI Taxonomy" id="1381693"/>
    <lineage>
        <taxon>Eukaryota</taxon>
        <taxon>Sar</taxon>
        <taxon>Alveolata</taxon>
        <taxon>Dinophyceae</taxon>
        <taxon>Suessiales</taxon>
        <taxon>Symbiodiniaceae</taxon>
        <taxon>Durusdinium</taxon>
    </lineage>
</organism>
<dbReference type="SUPFAM" id="SSF53474">
    <property type="entry name" value="alpha/beta-Hydrolases"/>
    <property type="match status" value="1"/>
</dbReference>
<evidence type="ECO:0000256" key="3">
    <source>
        <dbReference type="SAM" id="SignalP"/>
    </source>
</evidence>
<feature type="signal peptide" evidence="3">
    <location>
        <begin position="1"/>
        <end position="19"/>
    </location>
</feature>
<protein>
    <recommendedName>
        <fullName evidence="4">AB hydrolase-1 domain-containing protein</fullName>
    </recommendedName>
</protein>
<reference evidence="5 6" key="1">
    <citation type="submission" date="2024-02" db="EMBL/GenBank/DDBJ databases">
        <authorList>
            <person name="Chen Y."/>
            <person name="Shah S."/>
            <person name="Dougan E. K."/>
            <person name="Thang M."/>
            <person name="Chan C."/>
        </authorList>
    </citation>
    <scope>NUCLEOTIDE SEQUENCE [LARGE SCALE GENOMIC DNA]</scope>
</reference>
<gene>
    <name evidence="5" type="ORF">CCMP2556_LOCUS38257</name>
</gene>
<comment type="caution">
    <text evidence="5">The sequence shown here is derived from an EMBL/GenBank/DDBJ whole genome shotgun (WGS) entry which is preliminary data.</text>
</comment>
<evidence type="ECO:0000256" key="1">
    <source>
        <dbReference type="SAM" id="MobiDB-lite"/>
    </source>
</evidence>
<dbReference type="Proteomes" id="UP001642484">
    <property type="component" value="Unassembled WGS sequence"/>
</dbReference>
<proteinExistence type="predicted"/>
<dbReference type="EMBL" id="CAXAMN010023439">
    <property type="protein sequence ID" value="CAK9077626.1"/>
    <property type="molecule type" value="Genomic_DNA"/>
</dbReference>
<dbReference type="Gene3D" id="3.40.50.1820">
    <property type="entry name" value="alpha/beta hydrolase"/>
    <property type="match status" value="2"/>
</dbReference>
<keyword evidence="2" id="KW-0472">Membrane</keyword>
<accession>A0ABP0PPC5</accession>
<feature type="domain" description="AB hydrolase-1" evidence="4">
    <location>
        <begin position="365"/>
        <end position="480"/>
    </location>
</feature>
<dbReference type="PANTHER" id="PTHR35128">
    <property type="entry name" value="SECRETION-REGULATING GUANINE NUCLEOTIDE EXCHANGE FACTOR"/>
    <property type="match status" value="1"/>
</dbReference>
<feature type="transmembrane region" description="Helical" evidence="2">
    <location>
        <begin position="554"/>
        <end position="572"/>
    </location>
</feature>
<dbReference type="PANTHER" id="PTHR35128:SF1">
    <property type="entry name" value="SECRETION-REGULATING GUANINE NUCLEOTIDE EXCHANGE FACTOR"/>
    <property type="match status" value="1"/>
</dbReference>
<dbReference type="InterPro" id="IPR029058">
    <property type="entry name" value="AB_hydrolase_fold"/>
</dbReference>
<evidence type="ECO:0000259" key="4">
    <source>
        <dbReference type="Pfam" id="PF00561"/>
    </source>
</evidence>
<name>A0ABP0PPC5_9DINO</name>
<dbReference type="InterPro" id="IPR000073">
    <property type="entry name" value="AB_hydrolase_1"/>
</dbReference>
<evidence type="ECO:0000313" key="5">
    <source>
        <dbReference type="EMBL" id="CAK9077626.1"/>
    </source>
</evidence>
<keyword evidence="3" id="KW-0732">Signal</keyword>
<feature type="region of interest" description="Disordered" evidence="1">
    <location>
        <begin position="209"/>
        <end position="234"/>
    </location>
</feature>
<dbReference type="Pfam" id="PF00561">
    <property type="entry name" value="Abhydrolase_1"/>
    <property type="match status" value="1"/>
</dbReference>
<evidence type="ECO:0000256" key="2">
    <source>
        <dbReference type="SAM" id="Phobius"/>
    </source>
</evidence>
<keyword evidence="6" id="KW-1185">Reference proteome</keyword>